<gene>
    <name evidence="1" type="ORF">M404DRAFT_93152</name>
</gene>
<name>A0A0C3NQ05_PISTI</name>
<dbReference type="InParanoid" id="A0A0C3NQ05"/>
<dbReference type="OrthoDB" id="4743193at2759"/>
<feature type="non-terminal residue" evidence="1">
    <location>
        <position position="64"/>
    </location>
</feature>
<dbReference type="HOGENOM" id="CLU_179720_0_0_1"/>
<reference evidence="1 2" key="1">
    <citation type="submission" date="2014-04" db="EMBL/GenBank/DDBJ databases">
        <authorList>
            <consortium name="DOE Joint Genome Institute"/>
            <person name="Kuo A."/>
            <person name="Kohler A."/>
            <person name="Costa M.D."/>
            <person name="Nagy L.G."/>
            <person name="Floudas D."/>
            <person name="Copeland A."/>
            <person name="Barry K.W."/>
            <person name="Cichocki N."/>
            <person name="Veneault-Fourrey C."/>
            <person name="LaButti K."/>
            <person name="Lindquist E.A."/>
            <person name="Lipzen A."/>
            <person name="Lundell T."/>
            <person name="Morin E."/>
            <person name="Murat C."/>
            <person name="Sun H."/>
            <person name="Tunlid A."/>
            <person name="Henrissat B."/>
            <person name="Grigoriev I.V."/>
            <person name="Hibbett D.S."/>
            <person name="Martin F."/>
            <person name="Nordberg H.P."/>
            <person name="Cantor M.N."/>
            <person name="Hua S.X."/>
        </authorList>
    </citation>
    <scope>NUCLEOTIDE SEQUENCE [LARGE SCALE GENOMIC DNA]</scope>
    <source>
        <strain evidence="1 2">Marx 270</strain>
    </source>
</reference>
<reference evidence="2" key="2">
    <citation type="submission" date="2015-01" db="EMBL/GenBank/DDBJ databases">
        <title>Evolutionary Origins and Diversification of the Mycorrhizal Mutualists.</title>
        <authorList>
            <consortium name="DOE Joint Genome Institute"/>
            <consortium name="Mycorrhizal Genomics Consortium"/>
            <person name="Kohler A."/>
            <person name="Kuo A."/>
            <person name="Nagy L.G."/>
            <person name="Floudas D."/>
            <person name="Copeland A."/>
            <person name="Barry K.W."/>
            <person name="Cichocki N."/>
            <person name="Veneault-Fourrey C."/>
            <person name="LaButti K."/>
            <person name="Lindquist E.A."/>
            <person name="Lipzen A."/>
            <person name="Lundell T."/>
            <person name="Morin E."/>
            <person name="Murat C."/>
            <person name="Riley R."/>
            <person name="Ohm R."/>
            <person name="Sun H."/>
            <person name="Tunlid A."/>
            <person name="Henrissat B."/>
            <person name="Grigoriev I.V."/>
            <person name="Hibbett D.S."/>
            <person name="Martin F."/>
        </authorList>
    </citation>
    <scope>NUCLEOTIDE SEQUENCE [LARGE SCALE GENOMIC DNA]</scope>
    <source>
        <strain evidence="2">Marx 270</strain>
    </source>
</reference>
<sequence length="64" mass="7400">IKALEHMLLAAYAYDNFDVDLKTSDQQVEKSLDTSKHLTSSLLLPLQHRTTLDDLQCSHMLWEQ</sequence>
<organism evidence="1 2">
    <name type="scientific">Pisolithus tinctorius Marx 270</name>
    <dbReference type="NCBI Taxonomy" id="870435"/>
    <lineage>
        <taxon>Eukaryota</taxon>
        <taxon>Fungi</taxon>
        <taxon>Dikarya</taxon>
        <taxon>Basidiomycota</taxon>
        <taxon>Agaricomycotina</taxon>
        <taxon>Agaricomycetes</taxon>
        <taxon>Agaricomycetidae</taxon>
        <taxon>Boletales</taxon>
        <taxon>Sclerodermatineae</taxon>
        <taxon>Pisolithaceae</taxon>
        <taxon>Pisolithus</taxon>
    </lineage>
</organism>
<feature type="non-terminal residue" evidence="1">
    <location>
        <position position="1"/>
    </location>
</feature>
<dbReference type="STRING" id="870435.A0A0C3NQ05"/>
<evidence type="ECO:0000313" key="1">
    <source>
        <dbReference type="EMBL" id="KIO02945.1"/>
    </source>
</evidence>
<accession>A0A0C3NQ05</accession>
<dbReference type="EMBL" id="KN831979">
    <property type="protein sequence ID" value="KIO02945.1"/>
    <property type="molecule type" value="Genomic_DNA"/>
</dbReference>
<dbReference type="Proteomes" id="UP000054217">
    <property type="component" value="Unassembled WGS sequence"/>
</dbReference>
<evidence type="ECO:0000313" key="2">
    <source>
        <dbReference type="Proteomes" id="UP000054217"/>
    </source>
</evidence>
<proteinExistence type="predicted"/>
<protein>
    <submittedName>
        <fullName evidence="1">Uncharacterized protein</fullName>
    </submittedName>
</protein>
<keyword evidence="2" id="KW-1185">Reference proteome</keyword>
<dbReference type="AlphaFoldDB" id="A0A0C3NQ05"/>